<dbReference type="Proteomes" id="UP001232063">
    <property type="component" value="Unassembled WGS sequence"/>
</dbReference>
<evidence type="ECO:0000313" key="1">
    <source>
        <dbReference type="EMBL" id="MDJ1505277.1"/>
    </source>
</evidence>
<gene>
    <name evidence="1" type="ORF">QNI22_31770</name>
</gene>
<proteinExistence type="predicted"/>
<dbReference type="Gene3D" id="3.50.50.60">
    <property type="entry name" value="FAD/NAD(P)-binding domain"/>
    <property type="match status" value="1"/>
</dbReference>
<evidence type="ECO:0000313" key="2">
    <source>
        <dbReference type="Proteomes" id="UP001232063"/>
    </source>
</evidence>
<dbReference type="EMBL" id="JASJOU010000015">
    <property type="protein sequence ID" value="MDJ1505277.1"/>
    <property type="molecule type" value="Genomic_DNA"/>
</dbReference>
<sequence length="183" mass="20841">MAEANPIMEIEYEKEKMKQVFVTDSFKKGFNTLYASSLIKKPFLMSILPGCKYSKQGHIKVSPFQKDTIMSVFACGENNSMKPSVTHAVYEGNLTGAVVNESLVEVLITNIESDTENNHVVRKLKDFFPDLKINYDVEYEKIHLFPCQHNILRVEGLQINISAIIKLINNMGFECQLLEDKIC</sequence>
<protein>
    <submittedName>
        <fullName evidence="1">Uncharacterized protein</fullName>
    </submittedName>
</protein>
<comment type="caution">
    <text evidence="1">The sequence shown here is derived from an EMBL/GenBank/DDBJ whole genome shotgun (WGS) entry which is preliminary data.</text>
</comment>
<dbReference type="RefSeq" id="WP_314517190.1">
    <property type="nucleotide sequence ID" value="NZ_JASJOU010000015.1"/>
</dbReference>
<keyword evidence="2" id="KW-1185">Reference proteome</keyword>
<accession>A0AAE3UJ19</accession>
<dbReference type="InterPro" id="IPR036188">
    <property type="entry name" value="FAD/NAD-bd_sf"/>
</dbReference>
<organism evidence="1 2">
    <name type="scientific">Xanthocytophaga agilis</name>
    <dbReference type="NCBI Taxonomy" id="3048010"/>
    <lineage>
        <taxon>Bacteria</taxon>
        <taxon>Pseudomonadati</taxon>
        <taxon>Bacteroidota</taxon>
        <taxon>Cytophagia</taxon>
        <taxon>Cytophagales</taxon>
        <taxon>Rhodocytophagaceae</taxon>
        <taxon>Xanthocytophaga</taxon>
    </lineage>
</organism>
<reference evidence="1" key="1">
    <citation type="submission" date="2023-05" db="EMBL/GenBank/DDBJ databases">
        <authorList>
            <person name="Zhang X."/>
        </authorList>
    </citation>
    <scope>NUCLEOTIDE SEQUENCE</scope>
    <source>
        <strain evidence="1">BD1B2-1</strain>
    </source>
</reference>
<name>A0AAE3UJ19_9BACT</name>
<dbReference type="AlphaFoldDB" id="A0AAE3UJ19"/>